<dbReference type="EMBL" id="JAGRRH010000007">
    <property type="protein sequence ID" value="KAG7367478.1"/>
    <property type="molecule type" value="Genomic_DNA"/>
</dbReference>
<organism evidence="10 13">
    <name type="scientific">Nitzschia inconspicua</name>
    <dbReference type="NCBI Taxonomy" id="303405"/>
    <lineage>
        <taxon>Eukaryota</taxon>
        <taxon>Sar</taxon>
        <taxon>Stramenopiles</taxon>
        <taxon>Ochrophyta</taxon>
        <taxon>Bacillariophyta</taxon>
        <taxon>Bacillariophyceae</taxon>
        <taxon>Bacillariophycidae</taxon>
        <taxon>Bacillariales</taxon>
        <taxon>Bacillariaceae</taxon>
        <taxon>Nitzschia</taxon>
    </lineage>
</organism>
<evidence type="ECO:0000313" key="8">
    <source>
        <dbReference type="EMBL" id="KAG7364516.1"/>
    </source>
</evidence>
<accession>A0A9K3LP71</accession>
<evidence type="ECO:0000313" key="13">
    <source>
        <dbReference type="Proteomes" id="UP000693970"/>
    </source>
</evidence>
<dbReference type="EMBL" id="JAGRRH010000009">
    <property type="protein sequence ID" value="KAG7365054.1"/>
    <property type="molecule type" value="Genomic_DNA"/>
</dbReference>
<evidence type="ECO:0000313" key="2">
    <source>
        <dbReference type="EMBL" id="KAG7339543.1"/>
    </source>
</evidence>
<dbReference type="EMBL" id="JAGRRH010000015">
    <property type="protein sequence ID" value="KAG7356946.1"/>
    <property type="molecule type" value="Genomic_DNA"/>
</dbReference>
<dbReference type="EMBL" id="JAGRRH010000014">
    <property type="protein sequence ID" value="KAG7358317.1"/>
    <property type="molecule type" value="Genomic_DNA"/>
</dbReference>
<keyword evidence="13" id="KW-1185">Reference proteome</keyword>
<dbReference type="EMBL" id="JAGRRH010000009">
    <property type="protein sequence ID" value="KAG7365364.1"/>
    <property type="molecule type" value="Genomic_DNA"/>
</dbReference>
<dbReference type="EMBL" id="JAGRRH010000006">
    <property type="protein sequence ID" value="KAG7368835.1"/>
    <property type="molecule type" value="Genomic_DNA"/>
</dbReference>
<evidence type="ECO:0000313" key="3">
    <source>
        <dbReference type="EMBL" id="KAG7350576.1"/>
    </source>
</evidence>
<evidence type="ECO:0000313" key="11">
    <source>
        <dbReference type="EMBL" id="KAG7367478.1"/>
    </source>
</evidence>
<dbReference type="Proteomes" id="UP000693970">
    <property type="component" value="Unassembled WGS sequence"/>
</dbReference>
<reference evidence="10" key="1">
    <citation type="journal article" date="2021" name="Sci. Rep.">
        <title>Diploid genomic architecture of Nitzschia inconspicua, an elite biomass production diatom.</title>
        <authorList>
            <person name="Oliver A."/>
            <person name="Podell S."/>
            <person name="Pinowska A."/>
            <person name="Traller J.C."/>
            <person name="Smith S.R."/>
            <person name="McClure R."/>
            <person name="Beliaev A."/>
            <person name="Bohutskyi P."/>
            <person name="Hill E.A."/>
            <person name="Rabines A."/>
            <person name="Zheng H."/>
            <person name="Allen L.Z."/>
            <person name="Kuo A."/>
            <person name="Grigoriev I.V."/>
            <person name="Allen A.E."/>
            <person name="Hazlebeck D."/>
            <person name="Allen E.E."/>
        </authorList>
    </citation>
    <scope>NUCLEOTIDE SEQUENCE</scope>
    <source>
        <strain evidence="10">Hildebrandi</strain>
    </source>
</reference>
<evidence type="ECO:0000313" key="12">
    <source>
        <dbReference type="EMBL" id="KAG7368835.1"/>
    </source>
</evidence>
<protein>
    <submittedName>
        <fullName evidence="10">Uncharacterized protein</fullName>
    </submittedName>
</protein>
<dbReference type="EMBL" id="JAGRRH010000033">
    <property type="protein sequence ID" value="KAG7339543.1"/>
    <property type="molecule type" value="Genomic_DNA"/>
</dbReference>
<evidence type="ECO:0000313" key="4">
    <source>
        <dbReference type="EMBL" id="KAG7353982.1"/>
    </source>
</evidence>
<dbReference type="AlphaFoldDB" id="A0A9K3LP71"/>
<dbReference type="OrthoDB" id="53180at2759"/>
<evidence type="ECO:0000313" key="6">
    <source>
        <dbReference type="EMBL" id="KAG7358317.1"/>
    </source>
</evidence>
<evidence type="ECO:0000313" key="7">
    <source>
        <dbReference type="EMBL" id="KAG7359443.1"/>
    </source>
</evidence>
<name>A0A9K3LP71_9STRA</name>
<evidence type="ECO:0000313" key="10">
    <source>
        <dbReference type="EMBL" id="KAG7365364.1"/>
    </source>
</evidence>
<evidence type="ECO:0000313" key="1">
    <source>
        <dbReference type="EMBL" id="KAG7337305.1"/>
    </source>
</evidence>
<gene>
    <name evidence="5" type="ORF">IV203_001634</name>
    <name evidence="2" type="ORF">IV203_002596</name>
    <name evidence="4" type="ORF">IV203_003338</name>
    <name evidence="1" type="ORF">IV203_004896</name>
    <name evidence="3" type="ORF">IV203_009936</name>
    <name evidence="6" type="ORF">IV203_014905</name>
    <name evidence="11" type="ORF">IV203_030149</name>
    <name evidence="12" type="ORF">IV203_031578</name>
    <name evidence="7" type="ORF">IV203_034541</name>
    <name evidence="8" type="ORF">IV203_037718</name>
    <name evidence="9" type="ORF">IV203_038257</name>
    <name evidence="10" type="ORF">IV203_038567</name>
</gene>
<proteinExistence type="predicted"/>
<evidence type="ECO:0000313" key="9">
    <source>
        <dbReference type="EMBL" id="KAG7365054.1"/>
    </source>
</evidence>
<sequence length="146" mass="15814">MTTTTSSSASVAIFGVSSPDFGCSCEHHSSCGSNIDYDTVVRLKKTVVESTSGGYATIIAAVWVTEGIDRCIVGRVNPAAMKHSERLEGRLCQVTDIFWGTSHKAKNKYSTQHKGVVVAQIIDKYMVGDDVLNAFVERCDSDEESN</sequence>
<dbReference type="EMBL" id="JAGRRH010000088">
    <property type="protein sequence ID" value="KAG7337305.1"/>
    <property type="molecule type" value="Genomic_DNA"/>
</dbReference>
<reference evidence="10" key="2">
    <citation type="submission" date="2021-04" db="EMBL/GenBank/DDBJ databases">
        <authorList>
            <person name="Podell S."/>
        </authorList>
    </citation>
    <scope>NUCLEOTIDE SEQUENCE</scope>
    <source>
        <strain evidence="10">Hildebrandi</strain>
    </source>
</reference>
<dbReference type="EMBL" id="JAGRRH010000018">
    <property type="protein sequence ID" value="KAG7350576.1"/>
    <property type="molecule type" value="Genomic_DNA"/>
</dbReference>
<comment type="caution">
    <text evidence="10">The sequence shown here is derived from an EMBL/GenBank/DDBJ whole genome shotgun (WGS) entry which is preliminary data.</text>
</comment>
<dbReference type="EMBL" id="JAGRRH010000013">
    <property type="protein sequence ID" value="KAG7359443.1"/>
    <property type="molecule type" value="Genomic_DNA"/>
</dbReference>
<dbReference type="EMBL" id="JAGRRH010000009">
    <property type="protein sequence ID" value="KAG7364516.1"/>
    <property type="molecule type" value="Genomic_DNA"/>
</dbReference>
<dbReference type="EMBL" id="JAGRRH010000016">
    <property type="protein sequence ID" value="KAG7353982.1"/>
    <property type="molecule type" value="Genomic_DNA"/>
</dbReference>
<evidence type="ECO:0000313" key="5">
    <source>
        <dbReference type="EMBL" id="KAG7356946.1"/>
    </source>
</evidence>